<feature type="compositionally biased region" description="Low complexity" evidence="1">
    <location>
        <begin position="8"/>
        <end position="21"/>
    </location>
</feature>
<dbReference type="Proteomes" id="UP000299102">
    <property type="component" value="Unassembled WGS sequence"/>
</dbReference>
<feature type="region of interest" description="Disordered" evidence="1">
    <location>
        <begin position="1"/>
        <end position="21"/>
    </location>
</feature>
<evidence type="ECO:0000256" key="1">
    <source>
        <dbReference type="SAM" id="MobiDB-lite"/>
    </source>
</evidence>
<reference evidence="2 3" key="1">
    <citation type="journal article" date="2019" name="Commun. Biol.">
        <title>The bagworm genome reveals a unique fibroin gene that provides high tensile strength.</title>
        <authorList>
            <person name="Kono N."/>
            <person name="Nakamura H."/>
            <person name="Ohtoshi R."/>
            <person name="Tomita M."/>
            <person name="Numata K."/>
            <person name="Arakawa K."/>
        </authorList>
    </citation>
    <scope>NUCLEOTIDE SEQUENCE [LARGE SCALE GENOMIC DNA]</scope>
</reference>
<name>A0A4C1ZCG6_EUMVA</name>
<evidence type="ECO:0000313" key="2">
    <source>
        <dbReference type="EMBL" id="GBP86266.1"/>
    </source>
</evidence>
<organism evidence="2 3">
    <name type="scientific">Eumeta variegata</name>
    <name type="common">Bagworm moth</name>
    <name type="synonym">Eumeta japonica</name>
    <dbReference type="NCBI Taxonomy" id="151549"/>
    <lineage>
        <taxon>Eukaryota</taxon>
        <taxon>Metazoa</taxon>
        <taxon>Ecdysozoa</taxon>
        <taxon>Arthropoda</taxon>
        <taxon>Hexapoda</taxon>
        <taxon>Insecta</taxon>
        <taxon>Pterygota</taxon>
        <taxon>Neoptera</taxon>
        <taxon>Endopterygota</taxon>
        <taxon>Lepidoptera</taxon>
        <taxon>Glossata</taxon>
        <taxon>Ditrysia</taxon>
        <taxon>Tineoidea</taxon>
        <taxon>Psychidae</taxon>
        <taxon>Oiketicinae</taxon>
        <taxon>Eumeta</taxon>
    </lineage>
</organism>
<keyword evidence="3" id="KW-1185">Reference proteome</keyword>
<evidence type="ECO:0000313" key="3">
    <source>
        <dbReference type="Proteomes" id="UP000299102"/>
    </source>
</evidence>
<sequence>MDRCQHSAGPQRRSAPPRAPCRAILSPRASEIRIILGFDGVVARDDVGGPRPCSRSKRAMPDYEFICAGAAIRKSFIRLPKFRRRGGAAADTSLLRYDTARGVRRTFGPCL</sequence>
<gene>
    <name evidence="2" type="ORF">EVAR_57387_1</name>
</gene>
<dbReference type="EMBL" id="BGZK01001782">
    <property type="protein sequence ID" value="GBP86266.1"/>
    <property type="molecule type" value="Genomic_DNA"/>
</dbReference>
<protein>
    <submittedName>
        <fullName evidence="2">Uncharacterized protein</fullName>
    </submittedName>
</protein>
<accession>A0A4C1ZCG6</accession>
<dbReference type="AlphaFoldDB" id="A0A4C1ZCG6"/>
<dbReference type="OrthoDB" id="10628282at2759"/>
<proteinExistence type="predicted"/>
<comment type="caution">
    <text evidence="2">The sequence shown here is derived from an EMBL/GenBank/DDBJ whole genome shotgun (WGS) entry which is preliminary data.</text>
</comment>